<evidence type="ECO:0000256" key="3">
    <source>
        <dbReference type="ARBA" id="ARBA00022475"/>
    </source>
</evidence>
<dbReference type="RefSeq" id="WP_038485821.1">
    <property type="nucleotide sequence ID" value="NZ_JAWXXT010000001.1"/>
</dbReference>
<keyword evidence="4 9" id="KW-0997">Cell inner membrane</keyword>
<keyword evidence="2 9" id="KW-0813">Transport</keyword>
<evidence type="ECO:0000256" key="9">
    <source>
        <dbReference type="RuleBase" id="RU369079"/>
    </source>
</evidence>
<dbReference type="EMBL" id="DOTR01000032">
    <property type="protein sequence ID" value="HCA01784.1"/>
    <property type="molecule type" value="Genomic_DNA"/>
</dbReference>
<proteinExistence type="inferred from homology"/>
<feature type="transmembrane region" description="Helical" evidence="9">
    <location>
        <begin position="49"/>
        <end position="70"/>
    </location>
</feature>
<comment type="similarity">
    <text evidence="8 9">Belongs to the TRAP transporter small permease family.</text>
</comment>
<keyword evidence="5 9" id="KW-0812">Transmembrane</keyword>
<evidence type="ECO:0000256" key="7">
    <source>
        <dbReference type="ARBA" id="ARBA00023136"/>
    </source>
</evidence>
<dbReference type="GO" id="GO:0005886">
    <property type="term" value="C:plasma membrane"/>
    <property type="evidence" value="ECO:0007669"/>
    <property type="project" value="UniProtKB-SubCell"/>
</dbReference>
<evidence type="ECO:0000256" key="6">
    <source>
        <dbReference type="ARBA" id="ARBA00022989"/>
    </source>
</evidence>
<feature type="domain" description="Tripartite ATP-independent periplasmic transporters DctQ component" evidence="10">
    <location>
        <begin position="29"/>
        <end position="161"/>
    </location>
</feature>
<protein>
    <recommendedName>
        <fullName evidence="9">TRAP transporter small permease protein</fullName>
    </recommendedName>
</protein>
<feature type="transmembrane region" description="Helical" evidence="9">
    <location>
        <begin position="91"/>
        <end position="113"/>
    </location>
</feature>
<evidence type="ECO:0000259" key="10">
    <source>
        <dbReference type="Pfam" id="PF04290"/>
    </source>
</evidence>
<dbReference type="Pfam" id="PF04290">
    <property type="entry name" value="DctQ"/>
    <property type="match status" value="1"/>
</dbReference>
<feature type="transmembrane region" description="Helical" evidence="9">
    <location>
        <begin position="21"/>
        <end position="43"/>
    </location>
</feature>
<sequence length="180" mass="20363">MSKINRYLRFQDGLSDWVGRVTAWLTLGIIGVLLYEVVARYVLNAPTVWGHELATMFFGALSILAGSYTLRHQSHVRSDVIYRLLPFRMQALCDVIVFSLGILVLSVFFTMAVEFAHRSWLIGEYSNRSIWRPALWPIKATIPIAVGLLILQSVAELVRAIVRLLGIPYDDPRDDISDAD</sequence>
<dbReference type="InterPro" id="IPR007387">
    <property type="entry name" value="TRAP_DctQ"/>
</dbReference>
<accession>A0A060BH93</accession>
<dbReference type="AlphaFoldDB" id="A0A060BH93"/>
<comment type="function">
    <text evidence="9">Part of the tripartite ATP-independent periplasmic (TRAP) transport system.</text>
</comment>
<reference evidence="11" key="1">
    <citation type="journal article" date="2018" name="Nat. Biotechnol.">
        <title>A standardized bacterial taxonomy based on genome phylogeny substantially revises the tree of life.</title>
        <authorList>
            <person name="Parks D.H."/>
            <person name="Chuvochina M."/>
            <person name="Waite D.W."/>
            <person name="Rinke C."/>
            <person name="Skarshewski A."/>
            <person name="Chaumeil P.A."/>
            <person name="Hugenholtz P."/>
        </authorList>
    </citation>
    <scope>NUCLEOTIDE SEQUENCE [LARGE SCALE GENOMIC DNA]</scope>
    <source>
        <strain evidence="11">UBA11284</strain>
    </source>
</reference>
<dbReference type="GO" id="GO:0022857">
    <property type="term" value="F:transmembrane transporter activity"/>
    <property type="evidence" value="ECO:0007669"/>
    <property type="project" value="UniProtKB-UniRule"/>
</dbReference>
<dbReference type="PANTHER" id="PTHR35011:SF4">
    <property type="entry name" value="SLL1102 PROTEIN"/>
    <property type="match status" value="1"/>
</dbReference>
<feature type="transmembrane region" description="Helical" evidence="9">
    <location>
        <begin position="133"/>
        <end position="151"/>
    </location>
</feature>
<evidence type="ECO:0000313" key="11">
    <source>
        <dbReference type="EMBL" id="HCA01784.1"/>
    </source>
</evidence>
<keyword evidence="3" id="KW-1003">Cell membrane</keyword>
<comment type="subunit">
    <text evidence="9">The complex comprises the extracytoplasmic solute receptor protein and the two transmembrane proteins.</text>
</comment>
<dbReference type="KEGG" id="hcs:FF32_18165"/>
<evidence type="ECO:0000256" key="2">
    <source>
        <dbReference type="ARBA" id="ARBA00022448"/>
    </source>
</evidence>
<keyword evidence="6 9" id="KW-1133">Transmembrane helix</keyword>
<comment type="caution">
    <text evidence="11">The sequence shown here is derived from an EMBL/GenBank/DDBJ whole genome shotgun (WGS) entry which is preliminary data.</text>
</comment>
<evidence type="ECO:0000256" key="8">
    <source>
        <dbReference type="ARBA" id="ARBA00038436"/>
    </source>
</evidence>
<dbReference type="OrthoDB" id="8559033at2"/>
<organism evidence="11">
    <name type="scientific">Halomonas campaniensis</name>
    <dbReference type="NCBI Taxonomy" id="213554"/>
    <lineage>
        <taxon>Bacteria</taxon>
        <taxon>Pseudomonadati</taxon>
        <taxon>Pseudomonadota</taxon>
        <taxon>Gammaproteobacteria</taxon>
        <taxon>Oceanospirillales</taxon>
        <taxon>Halomonadaceae</taxon>
        <taxon>Halomonas</taxon>
    </lineage>
</organism>
<comment type="subcellular location">
    <subcellularLocation>
        <location evidence="1 9">Cell inner membrane</location>
        <topology evidence="1 9">Multi-pass membrane protein</topology>
    </subcellularLocation>
</comment>
<dbReference type="InterPro" id="IPR055348">
    <property type="entry name" value="DctQ"/>
</dbReference>
<evidence type="ECO:0000256" key="1">
    <source>
        <dbReference type="ARBA" id="ARBA00004429"/>
    </source>
</evidence>
<gene>
    <name evidence="11" type="ORF">DEO68_06255</name>
</gene>
<name>A0A060BH93_9GAMM</name>
<dbReference type="PANTHER" id="PTHR35011">
    <property type="entry name" value="2,3-DIKETO-L-GULONATE TRAP TRANSPORTER SMALL PERMEASE PROTEIN YIAM"/>
    <property type="match status" value="1"/>
</dbReference>
<evidence type="ECO:0000256" key="4">
    <source>
        <dbReference type="ARBA" id="ARBA00022519"/>
    </source>
</evidence>
<evidence type="ECO:0000256" key="5">
    <source>
        <dbReference type="ARBA" id="ARBA00022692"/>
    </source>
</evidence>
<dbReference type="HOGENOM" id="CLU_086356_2_1_6"/>
<keyword evidence="7 9" id="KW-0472">Membrane</keyword>